<dbReference type="EMBL" id="JAUTXT010000021">
    <property type="protein sequence ID" value="KAK3674188.1"/>
    <property type="molecule type" value="Genomic_DNA"/>
</dbReference>
<feature type="compositionally biased region" description="Polar residues" evidence="1">
    <location>
        <begin position="485"/>
        <end position="500"/>
    </location>
</feature>
<keyword evidence="3" id="KW-1185">Reference proteome</keyword>
<evidence type="ECO:0000256" key="1">
    <source>
        <dbReference type="SAM" id="MobiDB-lite"/>
    </source>
</evidence>
<organism evidence="2 3">
    <name type="scientific">Recurvomyces mirabilis</name>
    <dbReference type="NCBI Taxonomy" id="574656"/>
    <lineage>
        <taxon>Eukaryota</taxon>
        <taxon>Fungi</taxon>
        <taxon>Dikarya</taxon>
        <taxon>Ascomycota</taxon>
        <taxon>Pezizomycotina</taxon>
        <taxon>Dothideomycetes</taxon>
        <taxon>Dothideomycetidae</taxon>
        <taxon>Mycosphaerellales</taxon>
        <taxon>Teratosphaeriaceae</taxon>
        <taxon>Recurvomyces</taxon>
    </lineage>
</organism>
<name>A0AAE0WM11_9PEZI</name>
<evidence type="ECO:0000313" key="2">
    <source>
        <dbReference type="EMBL" id="KAK3674188.1"/>
    </source>
</evidence>
<feature type="region of interest" description="Disordered" evidence="1">
    <location>
        <begin position="95"/>
        <end position="146"/>
    </location>
</feature>
<feature type="compositionally biased region" description="Low complexity" evidence="1">
    <location>
        <begin position="550"/>
        <end position="560"/>
    </location>
</feature>
<sequence>MIRRDFSSPLRYSQSAMETIDEMVAAAGTKTSYSLKRVPNKLRKRRPESSPNEEVTPASPQRRRTVMGELRGMLSRQSVEAKYAAIKTSSSNNSFKLKSMVRRSPDSPSSSHSGLGIGNTPSMRSNPVITGGSTSKDNSMLKPGDFATGNSLSQTFIVDDTDGPMPILASRRGVSRKGPPSPELELRDWALDRPAVSSSDFMPVLVRGDVMEAFGLRVDAPLPIYPRDPPREWYPEIKPIDPCRAWRNSDRRQRAKDELFTRKDPRDYFHDMPVPPRWGENGRVIRPGGSQKIDMANARAAENVLAAEEVIRADKMKPEVVLPGPSQRPVWNGTPSSSIFMGENLAEEWEKYVPYVKSEDKAHNEIEACGKVAMAAFSPAQAPKPVPIAPVPAGPIVELASPSRLGKPSKEAVQETVELDSQELHELDATPPVSKQESSHDEWRGSLSQRWKAARDDALAKLAKADYEVFQHPTELPASREELQSSDAEGTLHGNNSTETRLAEPGPLAELATAREDLRLSFAEEEPRNVGSIDARLAVPTPHFQEPPSTTDLADATNATDEPDLSTDKQTASREAILKGSVVVLADELAGGMQQRWDELIARSENASSGAHQWDTHV</sequence>
<accession>A0AAE0WM11</accession>
<dbReference type="Proteomes" id="UP001274830">
    <property type="component" value="Unassembled WGS sequence"/>
</dbReference>
<feature type="region of interest" description="Disordered" evidence="1">
    <location>
        <begin position="479"/>
        <end position="502"/>
    </location>
</feature>
<reference evidence="2" key="1">
    <citation type="submission" date="2023-07" db="EMBL/GenBank/DDBJ databases">
        <title>Black Yeasts Isolated from many extreme environments.</title>
        <authorList>
            <person name="Coleine C."/>
            <person name="Stajich J.E."/>
            <person name="Selbmann L."/>
        </authorList>
    </citation>
    <scope>NUCLEOTIDE SEQUENCE</scope>
    <source>
        <strain evidence="2">CCFEE 5485</strain>
    </source>
</reference>
<feature type="region of interest" description="Disordered" evidence="1">
    <location>
        <begin position="540"/>
        <end position="571"/>
    </location>
</feature>
<dbReference type="AlphaFoldDB" id="A0AAE0WM11"/>
<protein>
    <submittedName>
        <fullName evidence="2">Uncharacterized protein</fullName>
    </submittedName>
</protein>
<feature type="region of interest" description="Disordered" evidence="1">
    <location>
        <begin position="30"/>
        <end position="64"/>
    </location>
</feature>
<evidence type="ECO:0000313" key="3">
    <source>
        <dbReference type="Proteomes" id="UP001274830"/>
    </source>
</evidence>
<proteinExistence type="predicted"/>
<gene>
    <name evidence="2" type="ORF">LTR78_006035</name>
</gene>
<comment type="caution">
    <text evidence="2">The sequence shown here is derived from an EMBL/GenBank/DDBJ whole genome shotgun (WGS) entry which is preliminary data.</text>
</comment>
<feature type="compositionally biased region" description="Polar residues" evidence="1">
    <location>
        <begin position="119"/>
        <end position="138"/>
    </location>
</feature>